<feature type="domain" description="HNH nuclease" evidence="1">
    <location>
        <begin position="183"/>
        <end position="234"/>
    </location>
</feature>
<dbReference type="OrthoDB" id="9802901at2"/>
<dbReference type="InParanoid" id="K9TRF7"/>
<dbReference type="GO" id="GO:0008270">
    <property type="term" value="F:zinc ion binding"/>
    <property type="evidence" value="ECO:0007669"/>
    <property type="project" value="InterPro"/>
</dbReference>
<dbReference type="PANTHER" id="PTHR33877">
    <property type="entry name" value="SLL1193 PROTEIN"/>
    <property type="match status" value="1"/>
</dbReference>
<dbReference type="InterPro" id="IPR002711">
    <property type="entry name" value="HNH"/>
</dbReference>
<dbReference type="Proteomes" id="UP000010367">
    <property type="component" value="Chromosome"/>
</dbReference>
<dbReference type="HOGENOM" id="CLU_036716_0_0_3"/>
<dbReference type="EMBL" id="CP003607">
    <property type="protein sequence ID" value="AFY85417.1"/>
    <property type="molecule type" value="Genomic_DNA"/>
</dbReference>
<dbReference type="InterPro" id="IPR052892">
    <property type="entry name" value="NA-targeting_endonuclease"/>
</dbReference>
<evidence type="ECO:0000313" key="3">
    <source>
        <dbReference type="Proteomes" id="UP000010367"/>
    </source>
</evidence>
<dbReference type="AlphaFoldDB" id="K9TRF7"/>
<dbReference type="eggNOG" id="COG1403">
    <property type="taxonomic scope" value="Bacteria"/>
</dbReference>
<evidence type="ECO:0000313" key="2">
    <source>
        <dbReference type="EMBL" id="AFY85417.1"/>
    </source>
</evidence>
<keyword evidence="2" id="KW-0378">Hydrolase</keyword>
<dbReference type="NCBIfam" id="NF040563">
    <property type="entry name" value="guided_IscB"/>
    <property type="match status" value="1"/>
</dbReference>
<keyword evidence="2" id="KW-0540">Nuclease</keyword>
<organism evidence="2 3">
    <name type="scientific">Oscillatoria acuminata PCC 6304</name>
    <dbReference type="NCBI Taxonomy" id="56110"/>
    <lineage>
        <taxon>Bacteria</taxon>
        <taxon>Bacillati</taxon>
        <taxon>Cyanobacteriota</taxon>
        <taxon>Cyanophyceae</taxon>
        <taxon>Oscillatoriophycideae</taxon>
        <taxon>Oscillatoriales</taxon>
        <taxon>Oscillatoriaceae</taxon>
        <taxon>Oscillatoria</taxon>
    </lineage>
</organism>
<dbReference type="InterPro" id="IPR025938">
    <property type="entry name" value="RRXRR_dom"/>
</dbReference>
<dbReference type="RefSeq" id="WP_015152020.1">
    <property type="nucleotide sequence ID" value="NC_019693.1"/>
</dbReference>
<dbReference type="GO" id="GO:0004519">
    <property type="term" value="F:endonuclease activity"/>
    <property type="evidence" value="ECO:0007669"/>
    <property type="project" value="UniProtKB-KW"/>
</dbReference>
<proteinExistence type="predicted"/>
<name>K9TRF7_9CYAN</name>
<dbReference type="KEGG" id="oac:Oscil6304_5954"/>
<protein>
    <submittedName>
        <fullName evidence="2">Restriction endonuclease</fullName>
    </submittedName>
</protein>
<dbReference type="PATRIC" id="fig|56110.3.peg.7322"/>
<evidence type="ECO:0000259" key="1">
    <source>
        <dbReference type="SMART" id="SM00507"/>
    </source>
</evidence>
<dbReference type="InterPro" id="IPR003615">
    <property type="entry name" value="HNH_nuc"/>
</dbReference>
<dbReference type="PANTHER" id="PTHR33877:SF2">
    <property type="entry name" value="OS07G0170200 PROTEIN"/>
    <property type="match status" value="1"/>
</dbReference>
<dbReference type="InterPro" id="IPR047693">
    <property type="entry name" value="RNA-guided_IscB-like"/>
</dbReference>
<dbReference type="GO" id="GO:0003676">
    <property type="term" value="F:nucleic acid binding"/>
    <property type="evidence" value="ECO:0007669"/>
    <property type="project" value="InterPro"/>
</dbReference>
<dbReference type="Pfam" id="PF14239">
    <property type="entry name" value="RRXRR"/>
    <property type="match status" value="1"/>
</dbReference>
<keyword evidence="3" id="KW-1185">Reference proteome</keyword>
<reference evidence="2 3" key="1">
    <citation type="submission" date="2012-06" db="EMBL/GenBank/DDBJ databases">
        <title>Finished chromosome of genome of Oscillatoria acuminata PCC 6304.</title>
        <authorList>
            <consortium name="US DOE Joint Genome Institute"/>
            <person name="Gugger M."/>
            <person name="Coursin T."/>
            <person name="Rippka R."/>
            <person name="Tandeau De Marsac N."/>
            <person name="Huntemann M."/>
            <person name="Wei C.-L."/>
            <person name="Han J."/>
            <person name="Detter J.C."/>
            <person name="Han C."/>
            <person name="Tapia R."/>
            <person name="Davenport K."/>
            <person name="Daligault H."/>
            <person name="Erkkila T."/>
            <person name="Gu W."/>
            <person name="Munk A.C.C."/>
            <person name="Teshima H."/>
            <person name="Xu Y."/>
            <person name="Chain P."/>
            <person name="Chen A."/>
            <person name="Krypides N."/>
            <person name="Mavromatis K."/>
            <person name="Markowitz V."/>
            <person name="Szeto E."/>
            <person name="Ivanova N."/>
            <person name="Mikhailova N."/>
            <person name="Ovchinnikova G."/>
            <person name="Pagani I."/>
            <person name="Pati A."/>
            <person name="Goodwin L."/>
            <person name="Peters L."/>
            <person name="Pitluck S."/>
            <person name="Woyke T."/>
            <person name="Kerfeld C."/>
        </authorList>
    </citation>
    <scope>NUCLEOTIDE SEQUENCE [LARGE SCALE GENOMIC DNA]</scope>
    <source>
        <strain evidence="2 3">PCC 6304</strain>
    </source>
</reference>
<sequence length="426" mass="48463">MHVFVLDTNKKPLSPCHPCKARQLLKSGRASVFRRYPFTIILHDTKALDSTVGETRLKIDPGSQITGLAICQENRVIWAAELVHRGSAIKDALLSRRQLRRGRRNRKTRYRKPRFLNRTRKPGWLPPSLESRISNVLTWVNRLLLVCHVTAISQELVRFDTQKLQNPEVTGVEYQQGELFSYEVREYLLTKWGRKCAYCSAENVPLEVEHIHPKSKGGSDRVSNLTLACHPCNQAKGNRNIREFLSAKSDILNRILKQSKTPLKDAAAVNATRWKLYQQLKETGLTVETGTGALTKYNRTRLNLPKTHWFDAACVGQSTPSSLKIQVLKPLQIQATGRGNRQRVLPNKYGFARGHRPRQRYFFGFKTGDIVIADIPKGKKAGRYLGRLACRTSGRFNIKTVELTVQGISHKYCQITHHGDGYLYGL</sequence>
<dbReference type="Gene3D" id="1.10.30.50">
    <property type="match status" value="1"/>
</dbReference>
<dbReference type="Pfam" id="PF01844">
    <property type="entry name" value="HNH"/>
    <property type="match status" value="1"/>
</dbReference>
<accession>K9TRF7</accession>
<keyword evidence="2" id="KW-0255">Endonuclease</keyword>
<dbReference type="CDD" id="cd00085">
    <property type="entry name" value="HNHc"/>
    <property type="match status" value="1"/>
</dbReference>
<gene>
    <name evidence="2" type="ORF">Oscil6304_5954</name>
</gene>
<dbReference type="STRING" id="56110.Oscil6304_5954"/>
<dbReference type="SMART" id="SM00507">
    <property type="entry name" value="HNHc"/>
    <property type="match status" value="1"/>
</dbReference>